<evidence type="ECO:0000313" key="3">
    <source>
        <dbReference type="Proteomes" id="UP000074850"/>
    </source>
</evidence>
<evidence type="ECO:0000313" key="2">
    <source>
        <dbReference type="EMBL" id="CYV41404.1"/>
    </source>
</evidence>
<gene>
    <name evidence="2" type="ORF">ERS132426_01525</name>
</gene>
<feature type="transmembrane region" description="Helical" evidence="1">
    <location>
        <begin position="21"/>
        <end position="48"/>
    </location>
</feature>
<keyword evidence="1" id="KW-0812">Transmembrane</keyword>
<dbReference type="AlphaFoldDB" id="A0A116MDB7"/>
<protein>
    <submittedName>
        <fullName evidence="2">Membrane protein</fullName>
    </submittedName>
</protein>
<dbReference type="EMBL" id="FIHM01000036">
    <property type="protein sequence ID" value="CYV41404.1"/>
    <property type="molecule type" value="Genomic_DNA"/>
</dbReference>
<sequence>MGHKYKKYKKYGKNNSGLVALLVLLAIGFVMSFWYILLPIGLLIGYFYKREAIQRFLNRDSIKRLQVLTLSIHSGYEKHQELLVEKGEDKVVLQLRNRLLGQLFELDQLYQKVGKYLNGYESKEVVDTLQLKYHLKLPEAKTEKNTDTQVSTGGNAVMDEQGMIADLAPEILETYCNIQRDNLVILEKLEKATDKREELTAIHEANMNRFNDILQGYLKIKKSPKDYFNAEERLVQAKSAMEMFDKDLDDTIKQFNEADMKDFEVSLRMMKREEELRRCQDLISILIRLLIIVYQPKIRQQSLFKRLRLEIIQKCLSWHS</sequence>
<reference evidence="2 3" key="1">
    <citation type="submission" date="2016-02" db="EMBL/GenBank/DDBJ databases">
        <authorList>
            <consortium name="Pathogen Informatics"/>
        </authorList>
    </citation>
    <scope>NUCLEOTIDE SEQUENCE [LARGE SCALE GENOMIC DNA]</scope>
    <source>
        <strain evidence="2 3">LSS64</strain>
    </source>
</reference>
<keyword evidence="1" id="KW-0472">Membrane</keyword>
<organism evidence="2 3">
    <name type="scientific">Streptococcus suis</name>
    <dbReference type="NCBI Taxonomy" id="1307"/>
    <lineage>
        <taxon>Bacteria</taxon>
        <taxon>Bacillati</taxon>
        <taxon>Bacillota</taxon>
        <taxon>Bacilli</taxon>
        <taxon>Lactobacillales</taxon>
        <taxon>Streptococcaceae</taxon>
        <taxon>Streptococcus</taxon>
    </lineage>
</organism>
<evidence type="ECO:0000256" key="1">
    <source>
        <dbReference type="SAM" id="Phobius"/>
    </source>
</evidence>
<name>A0A116MDB7_STRSU</name>
<keyword evidence="1" id="KW-1133">Transmembrane helix</keyword>
<dbReference type="RefSeq" id="WP_228477346.1">
    <property type="nucleotide sequence ID" value="NZ_FIHM01000036.1"/>
</dbReference>
<proteinExistence type="predicted"/>
<dbReference type="Proteomes" id="UP000074850">
    <property type="component" value="Unassembled WGS sequence"/>
</dbReference>
<accession>A0A116MDB7</accession>